<evidence type="ECO:0000313" key="23">
    <source>
        <dbReference type="EMBL" id="GFS89382.1"/>
    </source>
</evidence>
<dbReference type="EMBL" id="BMAW01053131">
    <property type="protein sequence ID" value="GFS89382.1"/>
    <property type="molecule type" value="Genomic_DNA"/>
</dbReference>
<comment type="subcellular location">
    <subcellularLocation>
        <location evidence="3">Endosome</location>
    </subcellularLocation>
    <subcellularLocation>
        <location evidence="4">Lysosome</location>
    </subcellularLocation>
    <subcellularLocation>
        <location evidence="2">Membrane</location>
        <topology evidence="2">Peripheral membrane protein</topology>
    </subcellularLocation>
</comment>
<evidence type="ECO:0000256" key="9">
    <source>
        <dbReference type="ARBA" id="ARBA00022723"/>
    </source>
</evidence>
<evidence type="ECO:0000256" key="13">
    <source>
        <dbReference type="ARBA" id="ARBA00022833"/>
    </source>
</evidence>
<feature type="compositionally biased region" description="Polar residues" evidence="21">
    <location>
        <begin position="1"/>
        <end position="16"/>
    </location>
</feature>
<dbReference type="Proteomes" id="UP000887013">
    <property type="component" value="Unassembled WGS sequence"/>
</dbReference>
<evidence type="ECO:0000256" key="8">
    <source>
        <dbReference type="ARBA" id="ARBA00022707"/>
    </source>
</evidence>
<protein>
    <recommendedName>
        <fullName evidence="17">E3 ubiquitin-protein ligase ZNRF1</fullName>
        <ecNumber evidence="6">2.3.2.27</ecNumber>
    </recommendedName>
    <alternativeName>
        <fullName evidence="18">RING-type E3 ubiquitin transferase ZNRF1</fullName>
    </alternativeName>
    <alternativeName>
        <fullName evidence="19">Zinc/RING finger protein 1</fullName>
    </alternativeName>
</protein>
<dbReference type="GO" id="GO:0043161">
    <property type="term" value="P:proteasome-mediated ubiquitin-dependent protein catabolic process"/>
    <property type="evidence" value="ECO:0007669"/>
    <property type="project" value="TreeGrafter"/>
</dbReference>
<keyword evidence="11 20" id="KW-0863">Zinc-finger</keyword>
<dbReference type="Gene3D" id="3.30.40.10">
    <property type="entry name" value="Zinc/RING finger domain, C3HC4 (zinc finger)"/>
    <property type="match status" value="1"/>
</dbReference>
<dbReference type="SUPFAM" id="SSF57850">
    <property type="entry name" value="RING/U-box"/>
    <property type="match status" value="1"/>
</dbReference>
<dbReference type="InterPro" id="IPR001841">
    <property type="entry name" value="Znf_RING"/>
</dbReference>
<dbReference type="GO" id="GO:0005764">
    <property type="term" value="C:lysosome"/>
    <property type="evidence" value="ECO:0007669"/>
    <property type="project" value="UniProtKB-SubCell"/>
</dbReference>
<dbReference type="PANTHER" id="PTHR46661:SF4">
    <property type="entry name" value="RING-TYPE DOMAIN-CONTAINING PROTEIN"/>
    <property type="match status" value="1"/>
</dbReference>
<evidence type="ECO:0000256" key="1">
    <source>
        <dbReference type="ARBA" id="ARBA00000900"/>
    </source>
</evidence>
<gene>
    <name evidence="23" type="primary">Znrf2</name>
    <name evidence="23" type="ORF">NPIL_37151</name>
</gene>
<keyword evidence="9" id="KW-0479">Metal-binding</keyword>
<dbReference type="InterPro" id="IPR051878">
    <property type="entry name" value="ZNRF_ubiq-protein_ligase"/>
</dbReference>
<evidence type="ECO:0000256" key="3">
    <source>
        <dbReference type="ARBA" id="ARBA00004177"/>
    </source>
</evidence>
<feature type="region of interest" description="Disordered" evidence="21">
    <location>
        <begin position="1"/>
        <end position="88"/>
    </location>
</feature>
<comment type="caution">
    <text evidence="23">The sequence shown here is derived from an EMBL/GenBank/DDBJ whole genome shotgun (WGS) entry which is preliminary data.</text>
</comment>
<keyword evidence="13" id="KW-0862">Zinc</keyword>
<keyword evidence="24" id="KW-1185">Reference proteome</keyword>
<keyword evidence="10" id="KW-0967">Endosome</keyword>
<dbReference type="GO" id="GO:0008270">
    <property type="term" value="F:zinc ion binding"/>
    <property type="evidence" value="ECO:0007669"/>
    <property type="project" value="UniProtKB-KW"/>
</dbReference>
<feature type="compositionally biased region" description="Low complexity" evidence="21">
    <location>
        <begin position="17"/>
        <end position="51"/>
    </location>
</feature>
<evidence type="ECO:0000256" key="15">
    <source>
        <dbReference type="ARBA" id="ARBA00023228"/>
    </source>
</evidence>
<accession>A0A8X6N1W8</accession>
<keyword evidence="7" id="KW-0808">Transferase</keyword>
<dbReference type="InterPro" id="IPR013083">
    <property type="entry name" value="Znf_RING/FYVE/PHD"/>
</dbReference>
<evidence type="ECO:0000256" key="21">
    <source>
        <dbReference type="SAM" id="MobiDB-lite"/>
    </source>
</evidence>
<comment type="pathway">
    <text evidence="5">Protein modification; protein ubiquitination.</text>
</comment>
<sequence>MGAKQSSNNNNSRDQPSSSGSPMASTSGSSGLGLLNLRQRDGGSSSSSSSDSRQRARSLSNVLNGHSGQPISISPHHGAFEISGSPESDRNVPVEIPISRVYAAHSLPVQLVSFHGIKCPVCSKFVPPDDVECHLVMCLTKPRIIYNEDVLIEDKGECVICLEELTQGDTIARLPCLCIYHKVCIDAWFKVNRSCPEHPLD</sequence>
<dbReference type="GO" id="GO:0070936">
    <property type="term" value="P:protein K48-linked ubiquitination"/>
    <property type="evidence" value="ECO:0007669"/>
    <property type="project" value="TreeGrafter"/>
</dbReference>
<dbReference type="FunFam" id="3.30.40.10:FF:000235">
    <property type="entry name" value="E3 ubiquitin-protein ligase ZNRF1"/>
    <property type="match status" value="1"/>
</dbReference>
<evidence type="ECO:0000256" key="6">
    <source>
        <dbReference type="ARBA" id="ARBA00012483"/>
    </source>
</evidence>
<dbReference type="Pfam" id="PF13639">
    <property type="entry name" value="zf-RING_2"/>
    <property type="match status" value="1"/>
</dbReference>
<name>A0A8X6N1W8_NEPPI</name>
<evidence type="ECO:0000313" key="24">
    <source>
        <dbReference type="Proteomes" id="UP000887013"/>
    </source>
</evidence>
<organism evidence="23 24">
    <name type="scientific">Nephila pilipes</name>
    <name type="common">Giant wood spider</name>
    <name type="synonym">Nephila maculata</name>
    <dbReference type="NCBI Taxonomy" id="299642"/>
    <lineage>
        <taxon>Eukaryota</taxon>
        <taxon>Metazoa</taxon>
        <taxon>Ecdysozoa</taxon>
        <taxon>Arthropoda</taxon>
        <taxon>Chelicerata</taxon>
        <taxon>Arachnida</taxon>
        <taxon>Araneae</taxon>
        <taxon>Araneomorphae</taxon>
        <taxon>Entelegynae</taxon>
        <taxon>Araneoidea</taxon>
        <taxon>Nephilidae</taxon>
        <taxon>Nephila</taxon>
    </lineage>
</organism>
<keyword evidence="15" id="KW-0458">Lysosome</keyword>
<dbReference type="PANTHER" id="PTHR46661">
    <property type="entry name" value="E3 UBIQUITIN-PROTEIN LIGASE ZNRF1-LIKE PROTEIN"/>
    <property type="match status" value="1"/>
</dbReference>
<feature type="compositionally biased region" description="Polar residues" evidence="21">
    <location>
        <begin position="61"/>
        <end position="72"/>
    </location>
</feature>
<feature type="domain" description="RING-type" evidence="22">
    <location>
        <begin position="158"/>
        <end position="198"/>
    </location>
</feature>
<evidence type="ECO:0000256" key="20">
    <source>
        <dbReference type="PROSITE-ProRule" id="PRU00175"/>
    </source>
</evidence>
<keyword evidence="8" id="KW-0519">Myristate</keyword>
<dbReference type="SMART" id="SM00184">
    <property type="entry name" value="RING"/>
    <property type="match status" value="1"/>
</dbReference>
<evidence type="ECO:0000256" key="4">
    <source>
        <dbReference type="ARBA" id="ARBA00004371"/>
    </source>
</evidence>
<evidence type="ECO:0000256" key="17">
    <source>
        <dbReference type="ARBA" id="ARBA00040227"/>
    </source>
</evidence>
<dbReference type="GO" id="GO:0061630">
    <property type="term" value="F:ubiquitin protein ligase activity"/>
    <property type="evidence" value="ECO:0007669"/>
    <property type="project" value="UniProtKB-EC"/>
</dbReference>
<keyword evidence="14" id="KW-0472">Membrane</keyword>
<dbReference type="EC" id="2.3.2.27" evidence="6"/>
<comment type="catalytic activity">
    <reaction evidence="1">
        <text>S-ubiquitinyl-[E2 ubiquitin-conjugating enzyme]-L-cysteine + [acceptor protein]-L-lysine = [E2 ubiquitin-conjugating enzyme]-L-cysteine + N(6)-ubiquitinyl-[acceptor protein]-L-lysine.</text>
        <dbReference type="EC" id="2.3.2.27"/>
    </reaction>
</comment>
<evidence type="ECO:0000259" key="22">
    <source>
        <dbReference type="PROSITE" id="PS50089"/>
    </source>
</evidence>
<proteinExistence type="predicted"/>
<evidence type="ECO:0000256" key="14">
    <source>
        <dbReference type="ARBA" id="ARBA00023136"/>
    </source>
</evidence>
<evidence type="ECO:0000256" key="10">
    <source>
        <dbReference type="ARBA" id="ARBA00022753"/>
    </source>
</evidence>
<dbReference type="PROSITE" id="PS50089">
    <property type="entry name" value="ZF_RING_2"/>
    <property type="match status" value="1"/>
</dbReference>
<dbReference type="GO" id="GO:0005768">
    <property type="term" value="C:endosome"/>
    <property type="evidence" value="ECO:0007669"/>
    <property type="project" value="UniProtKB-SubCell"/>
</dbReference>
<evidence type="ECO:0000256" key="5">
    <source>
        <dbReference type="ARBA" id="ARBA00004906"/>
    </source>
</evidence>
<evidence type="ECO:0000256" key="7">
    <source>
        <dbReference type="ARBA" id="ARBA00022679"/>
    </source>
</evidence>
<evidence type="ECO:0000256" key="2">
    <source>
        <dbReference type="ARBA" id="ARBA00004170"/>
    </source>
</evidence>
<reference evidence="23" key="1">
    <citation type="submission" date="2020-08" db="EMBL/GenBank/DDBJ databases">
        <title>Multicomponent nature underlies the extraordinary mechanical properties of spider dragline silk.</title>
        <authorList>
            <person name="Kono N."/>
            <person name="Nakamura H."/>
            <person name="Mori M."/>
            <person name="Yoshida Y."/>
            <person name="Ohtoshi R."/>
            <person name="Malay A.D."/>
            <person name="Moran D.A.P."/>
            <person name="Tomita M."/>
            <person name="Numata K."/>
            <person name="Arakawa K."/>
        </authorList>
    </citation>
    <scope>NUCLEOTIDE SEQUENCE</scope>
</reference>
<dbReference type="OrthoDB" id="10057496at2759"/>
<evidence type="ECO:0000256" key="18">
    <source>
        <dbReference type="ARBA" id="ARBA00042177"/>
    </source>
</evidence>
<evidence type="ECO:0000256" key="19">
    <source>
        <dbReference type="ARBA" id="ARBA00042305"/>
    </source>
</evidence>
<keyword evidence="12" id="KW-0833">Ubl conjugation pathway</keyword>
<dbReference type="AlphaFoldDB" id="A0A8X6N1W8"/>
<evidence type="ECO:0000256" key="16">
    <source>
        <dbReference type="ARBA" id="ARBA00023288"/>
    </source>
</evidence>
<dbReference type="GO" id="GO:0016020">
    <property type="term" value="C:membrane"/>
    <property type="evidence" value="ECO:0007669"/>
    <property type="project" value="UniProtKB-SubCell"/>
</dbReference>
<evidence type="ECO:0000256" key="12">
    <source>
        <dbReference type="ARBA" id="ARBA00022786"/>
    </source>
</evidence>
<evidence type="ECO:0000256" key="11">
    <source>
        <dbReference type="ARBA" id="ARBA00022771"/>
    </source>
</evidence>
<keyword evidence="16" id="KW-0449">Lipoprotein</keyword>